<proteinExistence type="predicted"/>
<dbReference type="AlphaFoldDB" id="J4D9M9"/>
<keyword evidence="2" id="KW-0472">Membrane</keyword>
<dbReference type="Proteomes" id="UP000003786">
    <property type="component" value="Chromosome 3"/>
</dbReference>
<feature type="transmembrane region" description="Helical" evidence="2">
    <location>
        <begin position="506"/>
        <end position="532"/>
    </location>
</feature>
<dbReference type="GeneID" id="20715905"/>
<gene>
    <name evidence="3" type="ORF">TOT_030000752</name>
</gene>
<dbReference type="EMBL" id="AP011948">
    <property type="protein sequence ID" value="BAM41490.1"/>
    <property type="molecule type" value="Genomic_DNA"/>
</dbReference>
<evidence type="ECO:0000313" key="3">
    <source>
        <dbReference type="EMBL" id="BAM41490.1"/>
    </source>
</evidence>
<name>J4D9M9_THEOR</name>
<accession>J4D9M9</accession>
<sequence>MGARQSYLYVYLKEKDKECSQNGCDITPSKKLVSGSIDFEVVTYTFNYNGKAPTGFDIYLYDSKGGVSDSSYIFGYCSPRVNQVAKRVEVYYSVLAPDNPLVVSFVTDGTDPYKCEFNSLRYARWDWASNITEYTFTGGLVAKLKEQYRNLNLNKTIKLAVGDESTNDVEVIQHEIDKGKKKYRIIYKPKGQKSVLNCNCIFNHNETIDISKHLEKNGCKEHTAKDTKKLIDPYCLTSVKDHFFDGIIVYYEKESENKYTALYMEFIDLRDKDICLKRMDQEGCWWAEEKIEYNDNAGLEKQLSTIKTGLQKGNTVLLDAKATYTGVEVTNETSTKVYIKYIYKFKNNDNPLFLYARQKQQIGNFNNTFTTNTVHVYYLKARGKDDTEPFLIVFFSDGRAGNTKKAYHFKGNYGFEDWMEFNFEFKEPVPEGPGGDRERELLEKLKDKLKKIDKYCACLTELTTVRWYAHQILIDPEFKPPEPPPAKPPEKPKEERPPDEPKPLPVWLIVGCVAAGVVLIVTSVVVYGIYWYNTTIKLLT</sequence>
<dbReference type="KEGG" id="tot:TOT_030000752"/>
<reference evidence="3 4" key="1">
    <citation type="journal article" date="2012" name="MBio">
        <title>Comparative genome analysis of three eukaryotic parasites with differing abilities to transform leukocytes reveals key mediators of Theileria-induced leukocyte transformation.</title>
        <authorList>
            <person name="Hayashida K."/>
            <person name="Hara Y."/>
            <person name="Abe T."/>
            <person name="Yamasaki C."/>
            <person name="Toyoda A."/>
            <person name="Kosuge T."/>
            <person name="Suzuki Y."/>
            <person name="Sato Y."/>
            <person name="Kawashima S."/>
            <person name="Katayama T."/>
            <person name="Wakaguri H."/>
            <person name="Inoue N."/>
            <person name="Homma K."/>
            <person name="Tada-Umezaki M."/>
            <person name="Yagi Y."/>
            <person name="Fujii Y."/>
            <person name="Habara T."/>
            <person name="Kanehisa M."/>
            <person name="Watanabe H."/>
            <person name="Ito K."/>
            <person name="Gojobori T."/>
            <person name="Sugawara H."/>
            <person name="Imanishi T."/>
            <person name="Weir W."/>
            <person name="Gardner M."/>
            <person name="Pain A."/>
            <person name="Shiels B."/>
            <person name="Hattori M."/>
            <person name="Nene V."/>
            <person name="Sugimoto C."/>
        </authorList>
    </citation>
    <scope>NUCLEOTIDE SEQUENCE [LARGE SCALE GENOMIC DNA]</scope>
    <source>
        <strain evidence="3 4">Shintoku</strain>
    </source>
</reference>
<protein>
    <submittedName>
        <fullName evidence="3">Uncharacterized protein</fullName>
    </submittedName>
</protein>
<evidence type="ECO:0000256" key="2">
    <source>
        <dbReference type="SAM" id="Phobius"/>
    </source>
</evidence>
<evidence type="ECO:0000313" key="4">
    <source>
        <dbReference type="Proteomes" id="UP000003786"/>
    </source>
</evidence>
<dbReference type="RefSeq" id="XP_009691791.1">
    <property type="nucleotide sequence ID" value="XM_009693496.1"/>
</dbReference>
<keyword evidence="2" id="KW-0812">Transmembrane</keyword>
<keyword evidence="2" id="KW-1133">Transmembrane helix</keyword>
<feature type="compositionally biased region" description="Basic and acidic residues" evidence="1">
    <location>
        <begin position="488"/>
        <end position="500"/>
    </location>
</feature>
<dbReference type="VEuPathDB" id="PiroplasmaDB:TOT_030000752"/>
<feature type="region of interest" description="Disordered" evidence="1">
    <location>
        <begin position="476"/>
        <end position="500"/>
    </location>
</feature>
<evidence type="ECO:0000256" key="1">
    <source>
        <dbReference type="SAM" id="MobiDB-lite"/>
    </source>
</evidence>
<organism evidence="3 4">
    <name type="scientific">Theileria orientalis strain Shintoku</name>
    <dbReference type="NCBI Taxonomy" id="869250"/>
    <lineage>
        <taxon>Eukaryota</taxon>
        <taxon>Sar</taxon>
        <taxon>Alveolata</taxon>
        <taxon>Apicomplexa</taxon>
        <taxon>Aconoidasida</taxon>
        <taxon>Piroplasmida</taxon>
        <taxon>Theileriidae</taxon>
        <taxon>Theileria</taxon>
    </lineage>
</organism>
<keyword evidence="4" id="KW-1185">Reference proteome</keyword>